<evidence type="ECO:0000313" key="3">
    <source>
        <dbReference type="Proteomes" id="UP001497623"/>
    </source>
</evidence>
<gene>
    <name evidence="2" type="ORF">MNOR_LOCUS31832</name>
</gene>
<keyword evidence="1" id="KW-1133">Transmembrane helix</keyword>
<feature type="non-terminal residue" evidence="2">
    <location>
        <position position="1"/>
    </location>
</feature>
<proteinExistence type="predicted"/>
<keyword evidence="1" id="KW-0472">Membrane</keyword>
<organism evidence="2 3">
    <name type="scientific">Meganyctiphanes norvegica</name>
    <name type="common">Northern krill</name>
    <name type="synonym">Thysanopoda norvegica</name>
    <dbReference type="NCBI Taxonomy" id="48144"/>
    <lineage>
        <taxon>Eukaryota</taxon>
        <taxon>Metazoa</taxon>
        <taxon>Ecdysozoa</taxon>
        <taxon>Arthropoda</taxon>
        <taxon>Crustacea</taxon>
        <taxon>Multicrustacea</taxon>
        <taxon>Malacostraca</taxon>
        <taxon>Eumalacostraca</taxon>
        <taxon>Eucarida</taxon>
        <taxon>Euphausiacea</taxon>
        <taxon>Euphausiidae</taxon>
        <taxon>Meganyctiphanes</taxon>
    </lineage>
</organism>
<dbReference type="AlphaFoldDB" id="A0AAV2S1C5"/>
<protein>
    <submittedName>
        <fullName evidence="2">Uncharacterized protein</fullName>
    </submittedName>
</protein>
<sequence length="107" mass="12535">DIRILLFLVFSFLSCLVYLLNTIDPNFQDPKCILTFLVVLPTPGVGFGTIFGMFWTFFLFFLLKIIWPRTPLKKSETPELKIKHFSGPLRNRRFVNSLVGRRLDIRI</sequence>
<comment type="caution">
    <text evidence="2">The sequence shown here is derived from an EMBL/GenBank/DDBJ whole genome shotgun (WGS) entry which is preliminary data.</text>
</comment>
<feature type="non-terminal residue" evidence="2">
    <location>
        <position position="107"/>
    </location>
</feature>
<reference evidence="2 3" key="1">
    <citation type="submission" date="2024-05" db="EMBL/GenBank/DDBJ databases">
        <authorList>
            <person name="Wallberg A."/>
        </authorList>
    </citation>
    <scope>NUCLEOTIDE SEQUENCE [LARGE SCALE GENOMIC DNA]</scope>
</reference>
<keyword evidence="3" id="KW-1185">Reference proteome</keyword>
<evidence type="ECO:0000256" key="1">
    <source>
        <dbReference type="SAM" id="Phobius"/>
    </source>
</evidence>
<dbReference type="Proteomes" id="UP001497623">
    <property type="component" value="Unassembled WGS sequence"/>
</dbReference>
<evidence type="ECO:0000313" key="2">
    <source>
        <dbReference type="EMBL" id="CAL4157196.1"/>
    </source>
</evidence>
<feature type="transmembrane region" description="Helical" evidence="1">
    <location>
        <begin position="46"/>
        <end position="67"/>
    </location>
</feature>
<accession>A0AAV2S1C5</accession>
<keyword evidence="1" id="KW-0812">Transmembrane</keyword>
<dbReference type="EMBL" id="CAXKWB010041927">
    <property type="protein sequence ID" value="CAL4157196.1"/>
    <property type="molecule type" value="Genomic_DNA"/>
</dbReference>
<name>A0AAV2S1C5_MEGNR</name>